<evidence type="ECO:0000256" key="2">
    <source>
        <dbReference type="ARBA" id="ARBA00022803"/>
    </source>
</evidence>
<evidence type="ECO:0000313" key="4">
    <source>
        <dbReference type="EMBL" id="ANF51065.1"/>
    </source>
</evidence>
<dbReference type="OrthoDB" id="9769030at2"/>
<name>A0A172XW53_9FLAO</name>
<dbReference type="SMART" id="SM00028">
    <property type="entry name" value="TPR"/>
    <property type="match status" value="5"/>
</dbReference>
<evidence type="ECO:0000313" key="5">
    <source>
        <dbReference type="Proteomes" id="UP000077824"/>
    </source>
</evidence>
<reference evidence="4 5" key="1">
    <citation type="submission" date="2016-04" db="EMBL/GenBank/DDBJ databases">
        <title>Complete Genome Sequence of Chryseobacterium sp. IHBB 10212.</title>
        <authorList>
            <person name="Pal M."/>
            <person name="Swarnkar M.K."/>
            <person name="Kaushal K."/>
            <person name="Chhibber S."/>
            <person name="Singh A.K."/>
            <person name="Gulati A."/>
        </authorList>
    </citation>
    <scope>NUCLEOTIDE SEQUENCE [LARGE SCALE GENOMIC DNA]</scope>
    <source>
        <strain evidence="4 5">IHBB 10212</strain>
    </source>
</reference>
<keyword evidence="2" id="KW-0802">TPR repeat</keyword>
<dbReference type="AlphaFoldDB" id="A0A172XW53"/>
<proteinExistence type="predicted"/>
<gene>
    <name evidence="4" type="ORF">A0O34_11315</name>
</gene>
<dbReference type="RefSeq" id="WP_066754686.1">
    <property type="nucleotide sequence ID" value="NZ_CP015199.1"/>
</dbReference>
<dbReference type="InterPro" id="IPR011990">
    <property type="entry name" value="TPR-like_helical_dom_sf"/>
</dbReference>
<keyword evidence="1" id="KW-0677">Repeat</keyword>
<dbReference type="EMBL" id="CP015199">
    <property type="protein sequence ID" value="ANF51065.1"/>
    <property type="molecule type" value="Genomic_DNA"/>
</dbReference>
<dbReference type="InterPro" id="IPR019734">
    <property type="entry name" value="TPR_rpt"/>
</dbReference>
<dbReference type="Gene3D" id="1.25.40.10">
    <property type="entry name" value="Tetratricopeptide repeat domain"/>
    <property type="match status" value="1"/>
</dbReference>
<dbReference type="InterPro" id="IPR051685">
    <property type="entry name" value="Ycf3/AcsC/BcsC/TPR_MFPF"/>
</dbReference>
<dbReference type="SUPFAM" id="SSF48452">
    <property type="entry name" value="TPR-like"/>
    <property type="match status" value="1"/>
</dbReference>
<evidence type="ECO:0000256" key="1">
    <source>
        <dbReference type="ARBA" id="ARBA00022737"/>
    </source>
</evidence>
<dbReference type="Proteomes" id="UP000077824">
    <property type="component" value="Chromosome"/>
</dbReference>
<feature type="signal peptide" evidence="3">
    <location>
        <begin position="1"/>
        <end position="18"/>
    </location>
</feature>
<dbReference type="Pfam" id="PF13432">
    <property type="entry name" value="TPR_16"/>
    <property type="match status" value="2"/>
</dbReference>
<keyword evidence="5" id="KW-1185">Reference proteome</keyword>
<sequence>MKKILILTFLIVSLFSFAQSVKTLRQEAVKAINNNDFSTAKTYYEKILEKGHKTWETYVLLGDCEFHLGNADKALVYYEEGYKKAKVQDYATINIRTGTILMQQKKYEEAWMKFLKVEITRPNDPAVKKLQAIALYRMEKYNEALFTLNQAEKYDTSDLEIKYYKGLIFFKQNKIEEACENFELAKGLDIPDLKILTAQHCNKSK</sequence>
<protein>
    <submittedName>
        <fullName evidence="4">Uncharacterized protein</fullName>
    </submittedName>
</protein>
<organism evidence="4 5">
    <name type="scientific">Chryseobacterium glaciei</name>
    <dbReference type="NCBI Taxonomy" id="1685010"/>
    <lineage>
        <taxon>Bacteria</taxon>
        <taxon>Pseudomonadati</taxon>
        <taxon>Bacteroidota</taxon>
        <taxon>Flavobacteriia</taxon>
        <taxon>Flavobacteriales</taxon>
        <taxon>Weeksellaceae</taxon>
        <taxon>Chryseobacterium group</taxon>
        <taxon>Chryseobacterium</taxon>
    </lineage>
</organism>
<evidence type="ECO:0000256" key="3">
    <source>
        <dbReference type="SAM" id="SignalP"/>
    </source>
</evidence>
<feature type="chain" id="PRO_5008003864" evidence="3">
    <location>
        <begin position="19"/>
        <end position="205"/>
    </location>
</feature>
<accession>A0A172XW53</accession>
<dbReference type="PANTHER" id="PTHR44943:SF8">
    <property type="entry name" value="TPR REPEAT-CONTAINING PROTEIN MJ0263"/>
    <property type="match status" value="1"/>
</dbReference>
<keyword evidence="3" id="KW-0732">Signal</keyword>
<dbReference type="PANTHER" id="PTHR44943">
    <property type="entry name" value="CELLULOSE SYNTHASE OPERON PROTEIN C"/>
    <property type="match status" value="1"/>
</dbReference>
<dbReference type="STRING" id="1685010.A0O34_11315"/>
<dbReference type="KEGG" id="chh:A0O34_11315"/>